<evidence type="ECO:0000313" key="3">
    <source>
        <dbReference type="EMBL" id="MBK1930480.1"/>
    </source>
</evidence>
<proteinExistence type="predicted"/>
<dbReference type="EMBL" id="JAENIB010000003">
    <property type="protein sequence ID" value="MBK1930480.1"/>
    <property type="molecule type" value="Genomic_DNA"/>
</dbReference>
<keyword evidence="7" id="KW-1185">Reference proteome</keyword>
<evidence type="ECO:0000256" key="1">
    <source>
        <dbReference type="SAM" id="MobiDB-lite"/>
    </source>
</evidence>
<evidence type="ECO:0000313" key="5">
    <source>
        <dbReference type="EMBL" id="WFN16888.1"/>
    </source>
</evidence>
<accession>A0A1R1VUT7</accession>
<sequence length="241" mass="24644">MTASASRTDTSQPAGAEVAGRRRSRVVALAVAASLSIHLLGWFLLQRASTAAGANAGTPPRIALRVELIPARPAPAPVASARDAGRAGPAAGGRGVDNAGRSTQRSAAIATSRMTMRSPLDARGVSHRQRETSAGSIADRSDNHPETASGSGPDLDWRRDLDAIGARQAVARTRSPAQAAVGALGASSGGLAARRDTVDARLADGMSDARRADCQHAYSGAGLLALPMLALDAVRDTGCKW</sequence>
<dbReference type="Proteomes" id="UP000611459">
    <property type="component" value="Unassembled WGS sequence"/>
</dbReference>
<dbReference type="OrthoDB" id="9009555at2"/>
<keyword evidence="2" id="KW-0812">Transmembrane</keyword>
<keyword evidence="2" id="KW-0472">Membrane</keyword>
<feature type="compositionally biased region" description="Low complexity" evidence="1">
    <location>
        <begin position="77"/>
        <end position="89"/>
    </location>
</feature>
<dbReference type="RefSeq" id="WP_039357901.1">
    <property type="nucleotide sequence ID" value="NZ_BSTW01000002.1"/>
</dbReference>
<dbReference type="Proteomes" id="UP000664048">
    <property type="component" value="Unassembled WGS sequence"/>
</dbReference>
<feature type="region of interest" description="Disordered" evidence="1">
    <location>
        <begin position="76"/>
        <end position="158"/>
    </location>
</feature>
<feature type="transmembrane region" description="Helical" evidence="2">
    <location>
        <begin position="26"/>
        <end position="45"/>
    </location>
</feature>
<keyword evidence="2" id="KW-1133">Transmembrane helix</keyword>
<evidence type="ECO:0000313" key="6">
    <source>
        <dbReference type="Proteomes" id="UP000611459"/>
    </source>
</evidence>
<dbReference type="Proteomes" id="UP001220209">
    <property type="component" value="Chromosome 1"/>
</dbReference>
<evidence type="ECO:0000313" key="7">
    <source>
        <dbReference type="Proteomes" id="UP000664048"/>
    </source>
</evidence>
<dbReference type="EMBL" id="CP090640">
    <property type="protein sequence ID" value="WFN16888.1"/>
    <property type="molecule type" value="Genomic_DNA"/>
</dbReference>
<reference evidence="5 8" key="3">
    <citation type="submission" date="2021-12" db="EMBL/GenBank/DDBJ databases">
        <title>Genomic and phenotypic characterization of three Burkholderia contaminans isolates recovered from different sources.</title>
        <authorList>
            <person name="Lopez De Volder A."/>
            <person name="Fan Y."/>
            <person name="Nunvar J."/>
            <person name="Herrera T."/>
            <person name="Timp W."/>
            <person name="Degrossi J."/>
        </authorList>
    </citation>
    <scope>NUCLEOTIDE SEQUENCE [LARGE SCALE GENOMIC DNA]</scope>
    <source>
        <strain evidence="5 8">LMG 23361</strain>
    </source>
</reference>
<gene>
    <name evidence="4" type="ORF">J4M89_11370</name>
    <name evidence="3" type="ORF">JIN94_11355</name>
    <name evidence="5" type="ORF">LXE91_14480</name>
</gene>
<protein>
    <submittedName>
        <fullName evidence="3">Uncharacterized protein</fullName>
    </submittedName>
</protein>
<evidence type="ECO:0000313" key="4">
    <source>
        <dbReference type="EMBL" id="MBO1829986.1"/>
    </source>
</evidence>
<reference evidence="3" key="1">
    <citation type="submission" date="2021-01" db="EMBL/GenBank/DDBJ databases">
        <title>Outbreak of Burkholderia contaminns endophthalmitis traced to a clinical ventilation system.</title>
        <authorList>
            <person name="Lipuma J."/>
            <person name="Spilker T."/>
            <person name="Kratholm J."/>
        </authorList>
    </citation>
    <scope>NUCLEOTIDE SEQUENCE</scope>
    <source>
        <strain evidence="3">HI4954</strain>
    </source>
</reference>
<evidence type="ECO:0000256" key="2">
    <source>
        <dbReference type="SAM" id="Phobius"/>
    </source>
</evidence>
<organism evidence="3 6">
    <name type="scientific">Burkholderia contaminans</name>
    <dbReference type="NCBI Taxonomy" id="488447"/>
    <lineage>
        <taxon>Bacteria</taxon>
        <taxon>Pseudomonadati</taxon>
        <taxon>Pseudomonadota</taxon>
        <taxon>Betaproteobacteria</taxon>
        <taxon>Burkholderiales</taxon>
        <taxon>Burkholderiaceae</taxon>
        <taxon>Burkholderia</taxon>
        <taxon>Burkholderia cepacia complex</taxon>
    </lineage>
</organism>
<reference evidence="4 7" key="2">
    <citation type="submission" date="2021-03" db="EMBL/GenBank/DDBJ databases">
        <title>Clinical course, treatment and visual outcome of an outbreak of Burkholderia contaminans endophthalmitis following cataract surgery.</title>
        <authorList>
            <person name="Lind C."/>
            <person name="Olsen K."/>
            <person name="Angelsen N.K."/>
            <person name="Krefting E.A."/>
            <person name="Fossen K."/>
            <person name="Gravningen K."/>
            <person name="Depoorter E."/>
            <person name="Vandamme P."/>
            <person name="Bertelsen G."/>
        </authorList>
    </citation>
    <scope>NUCLEOTIDE SEQUENCE [LARGE SCALE GENOMIC DNA]</scope>
    <source>
        <strain evidence="4 7">51242556</strain>
    </source>
</reference>
<dbReference type="EMBL" id="JAGEMX010000003">
    <property type="protein sequence ID" value="MBO1829986.1"/>
    <property type="molecule type" value="Genomic_DNA"/>
</dbReference>
<name>A0A1R1VUT7_9BURK</name>
<dbReference type="AlphaFoldDB" id="A0A1R1VUT7"/>
<evidence type="ECO:0000313" key="8">
    <source>
        <dbReference type="Proteomes" id="UP001220209"/>
    </source>
</evidence>